<dbReference type="RefSeq" id="XP_066832114.1">
    <property type="nucleotide sequence ID" value="XM_066975479.1"/>
</dbReference>
<keyword evidence="1" id="KW-0489">Methyltransferase</keyword>
<dbReference type="InterPro" id="IPR029026">
    <property type="entry name" value="tRNA_m1G_MTases_N"/>
</dbReference>
<dbReference type="SUPFAM" id="SSF75217">
    <property type="entry name" value="alpha/beta knot"/>
    <property type="match status" value="1"/>
</dbReference>
<gene>
    <name evidence="5" type="ORF">LODBEIA_P51760</name>
</gene>
<reference evidence="5 6" key="1">
    <citation type="submission" date="2024-03" db="EMBL/GenBank/DDBJ databases">
        <authorList>
            <person name="Brejova B."/>
        </authorList>
    </citation>
    <scope>NUCLEOTIDE SEQUENCE [LARGE SCALE GENOMIC DNA]</scope>
    <source>
        <strain evidence="5 6">CBS 14171</strain>
    </source>
</reference>
<dbReference type="InterPro" id="IPR029028">
    <property type="entry name" value="Alpha/beta_knot_MTases"/>
</dbReference>
<evidence type="ECO:0000313" key="6">
    <source>
        <dbReference type="Proteomes" id="UP001497383"/>
    </source>
</evidence>
<keyword evidence="3" id="KW-0175">Coiled coil</keyword>
<evidence type="ECO:0000256" key="2">
    <source>
        <dbReference type="ARBA" id="ARBA00022679"/>
    </source>
</evidence>
<dbReference type="GeneID" id="92210372"/>
<dbReference type="InterPro" id="IPR001537">
    <property type="entry name" value="SpoU_MeTrfase"/>
</dbReference>
<keyword evidence="6" id="KW-1185">Reference proteome</keyword>
<evidence type="ECO:0000256" key="3">
    <source>
        <dbReference type="SAM" id="Coils"/>
    </source>
</evidence>
<dbReference type="EMBL" id="OZ022410">
    <property type="protein sequence ID" value="CAK9441307.1"/>
    <property type="molecule type" value="Genomic_DNA"/>
</dbReference>
<proteinExistence type="predicted"/>
<dbReference type="CDD" id="cd18091">
    <property type="entry name" value="SpoU-like_TRM3-like"/>
    <property type="match status" value="1"/>
</dbReference>
<dbReference type="Gene3D" id="3.40.1280.10">
    <property type="match status" value="1"/>
</dbReference>
<dbReference type="InterPro" id="IPR045330">
    <property type="entry name" value="TRM3/TARBP1"/>
</dbReference>
<dbReference type="SUPFAM" id="SSF48371">
    <property type="entry name" value="ARM repeat"/>
    <property type="match status" value="1"/>
</dbReference>
<keyword evidence="2" id="KW-0808">Transferase</keyword>
<sequence>MDVASLISKYLDHDKQIQLLENLALELNEKEENVQSLSELLHLHQLDDDSTVVTSIKSYIDSHVLDGEYNEKIAELVSSLSTLQIQVLDQAWLILQSFAQKHRSYFHGAFYDLFEIESSPRIIPDVTESKVSSVLDLLELVFTRSGKSIPSHPIDLVLLMLLGVDDVALSDKAGEVLRWRIDKIANKENFNVLWRVIFALENSGNANPRSAHQAYLLWLRWLKVNNDNLSKDLDFQKLIQNDYYWAAILKGLTCDSNEHRKFMLSILTVTVKSINVNFKNSYADWDVTKREKYLDEWARFITLYEVLAVDTSLHQAEAGLNDIVSLISPTSMLAPTWGWGLISTGFKAALDSVRRFTLRLLLSIPSDNLYLIKSALQLLEKEVLPNMMAAPLLSVKTVYGKVECSHVDRLKDFVVCILKNLNDARDCQAVAQSILKVLVTLKDGFAPARILVTQGLLEGLGERKVLQYGVHDVLLLELFDKTSEGEFQELYCQTLNLRLVRNFEPSSAANLLDLLTKFVKYNGYDLVHKNRTLLEVSLSACCATEEKLALAKDLGLDQQVLFAGLTKVPVENSDSVYYVAKMIEAGFEDGPAHLDELVSLSDDIQVLSSLTKANFKSNISISQEVMLKLWSTLKTEMQAEKPSILKDALLKFQLFNKLFAKSSFKFEDPLEVVHFHNLMLSNSETALKTQNDFYKLKESVEGEYYKALSLTYFKQPRFVEFQHILKLINPTSGNVEGKIACVEVLKMYLDQDAELEYVSDIVEYMAELWSDLAMQRLNLMDRKLHLSIIKTFLHEKLLLTQGHEEALKWLCLSVLENSTMRRSLLPALVSQLVNFQIAHRKEFEDLTWLPEVLVKAYMVYQPKNGHFNLTEILTAKYDNEVALNSNSKMKESDIYREIYGAREESARASLMAIFNSISSSSFAQSIYDYIFEHEKDYHLFRPIKRTDSYEEWYRLQLYAILVSLIDKIDIDFDVFLTNVEIDPSPLARMYIEWMLSFKMLQDQSLADDIFKKLELNFNDIKPVIITSYERILFLMIVQLPKEDDKIEQMRRLINIVVAGASSQKRIIRHFSLSMVICIKNEIDKKDIQISPYLKDVVNGLHKSAVTSDSFSNYRSGDDLIWDIVQDLNLTAIAGGNILKLTDRDDMDFITKQQFEHFLSKEQKQLLRHPIGEDVETFSSRNQDTLIKKKDIVSPETVEQVSPLQTKSGAWNTVMSIDESKSGKNLERSDLIVVASLVDKPPNLGGICRLSDVLGAGLLTIHDMEVSSHPQFKTVAVTADRWMPMIEVKPEQVRDYLIEKKRSGYTLIGLEQTDKSVELNKDLVFPKKSLIVLGKEKEGISGDILAELDFCVEIKQVGIIRSMNIQTAAAIIVHAYSSQHC</sequence>
<feature type="domain" description="tRNA/rRNA methyltransferase SpoU type" evidence="4">
    <location>
        <begin position="1230"/>
        <end position="1372"/>
    </location>
</feature>
<dbReference type="InterPro" id="IPR044748">
    <property type="entry name" value="Trm3/TARBP1_C"/>
</dbReference>
<evidence type="ECO:0000259" key="4">
    <source>
        <dbReference type="Pfam" id="PF00588"/>
    </source>
</evidence>
<dbReference type="Proteomes" id="UP001497383">
    <property type="component" value="Chromosome 6"/>
</dbReference>
<protein>
    <recommendedName>
        <fullName evidence="4">tRNA/rRNA methyltransferase SpoU type domain-containing protein</fullName>
    </recommendedName>
</protein>
<organism evidence="5 6">
    <name type="scientific">Lodderomyces beijingensis</name>
    <dbReference type="NCBI Taxonomy" id="1775926"/>
    <lineage>
        <taxon>Eukaryota</taxon>
        <taxon>Fungi</taxon>
        <taxon>Dikarya</taxon>
        <taxon>Ascomycota</taxon>
        <taxon>Saccharomycotina</taxon>
        <taxon>Pichiomycetes</taxon>
        <taxon>Debaryomycetaceae</taxon>
        <taxon>Candida/Lodderomyces clade</taxon>
        <taxon>Lodderomyces</taxon>
    </lineage>
</organism>
<name>A0ABP0ZW12_9ASCO</name>
<dbReference type="PANTHER" id="PTHR12029:SF11">
    <property type="entry name" value="METHYLTRANSFERASE TARBP1-RELATED"/>
    <property type="match status" value="1"/>
</dbReference>
<accession>A0ABP0ZW12</accession>
<dbReference type="InterPro" id="IPR016024">
    <property type="entry name" value="ARM-type_fold"/>
</dbReference>
<feature type="coiled-coil region" evidence="3">
    <location>
        <begin position="13"/>
        <end position="47"/>
    </location>
</feature>
<evidence type="ECO:0000313" key="5">
    <source>
        <dbReference type="EMBL" id="CAK9441307.1"/>
    </source>
</evidence>
<evidence type="ECO:0000256" key="1">
    <source>
        <dbReference type="ARBA" id="ARBA00022603"/>
    </source>
</evidence>
<dbReference type="Pfam" id="PF00588">
    <property type="entry name" value="SpoU_methylase"/>
    <property type="match status" value="1"/>
</dbReference>
<dbReference type="PANTHER" id="PTHR12029">
    <property type="entry name" value="RNA METHYLTRANSFERASE"/>
    <property type="match status" value="1"/>
</dbReference>